<reference evidence="1 2" key="2">
    <citation type="submission" date="2014-03" db="EMBL/GenBank/DDBJ databases">
        <title>The Genome Sequence of Anncaliia algerae insect isolate PRA339.</title>
        <authorList>
            <consortium name="The Broad Institute Genome Sequencing Platform"/>
            <consortium name="The Broad Institute Genome Sequencing Center for Infectious Disease"/>
            <person name="Cuomo C."/>
            <person name="Becnel J."/>
            <person name="Sanscrainte N."/>
            <person name="Walker B."/>
            <person name="Young S.K."/>
            <person name="Zeng Q."/>
            <person name="Gargeya S."/>
            <person name="Fitzgerald M."/>
            <person name="Haas B."/>
            <person name="Abouelleil A."/>
            <person name="Alvarado L."/>
            <person name="Arachchi H.M."/>
            <person name="Berlin A.M."/>
            <person name="Chapman S.B."/>
            <person name="Dewar J."/>
            <person name="Goldberg J."/>
            <person name="Griggs A."/>
            <person name="Gujja S."/>
            <person name="Hansen M."/>
            <person name="Howarth C."/>
            <person name="Imamovic A."/>
            <person name="Larimer J."/>
            <person name="McCowan C."/>
            <person name="Murphy C."/>
            <person name="Neiman D."/>
            <person name="Pearson M."/>
            <person name="Priest M."/>
            <person name="Roberts A."/>
            <person name="Saif S."/>
            <person name="Shea T."/>
            <person name="Sisk P."/>
            <person name="Sykes S."/>
            <person name="Wortman J."/>
            <person name="Nusbaum C."/>
            <person name="Birren B."/>
        </authorList>
    </citation>
    <scope>NUCLEOTIDE SEQUENCE [LARGE SCALE GENOMIC DNA]</scope>
    <source>
        <strain evidence="1 2">PRA339</strain>
    </source>
</reference>
<dbReference type="EMBL" id="KK365347">
    <property type="protein sequence ID" value="KCZ79146.1"/>
    <property type="molecule type" value="Genomic_DNA"/>
</dbReference>
<reference evidence="2" key="1">
    <citation type="submission" date="2013-02" db="EMBL/GenBank/DDBJ databases">
        <authorList>
            <consortium name="The Broad Institute Genome Sequencing Platform"/>
            <person name="Cuomo C."/>
            <person name="Becnel J."/>
            <person name="Sanscrainte N."/>
            <person name="Walker B."/>
            <person name="Young S.K."/>
            <person name="Zeng Q."/>
            <person name="Gargeya S."/>
            <person name="Fitzgerald M."/>
            <person name="Haas B."/>
            <person name="Abouelleil A."/>
            <person name="Alvarado L."/>
            <person name="Arachchi H.M."/>
            <person name="Berlin A.M."/>
            <person name="Chapman S.B."/>
            <person name="Dewar J."/>
            <person name="Goldberg J."/>
            <person name="Griggs A."/>
            <person name="Gujja S."/>
            <person name="Hansen M."/>
            <person name="Howarth C."/>
            <person name="Imamovic A."/>
            <person name="Larimer J."/>
            <person name="McCowan C."/>
            <person name="Murphy C."/>
            <person name="Neiman D."/>
            <person name="Pearson M."/>
            <person name="Priest M."/>
            <person name="Roberts A."/>
            <person name="Saif S."/>
            <person name="Shea T."/>
            <person name="Sisk P."/>
            <person name="Sykes S."/>
            <person name="Wortman J."/>
            <person name="Nusbaum C."/>
            <person name="Birren B."/>
        </authorList>
    </citation>
    <scope>NUCLEOTIDE SEQUENCE [LARGE SCALE GENOMIC DNA]</scope>
    <source>
        <strain evidence="2">PRA339</strain>
    </source>
</reference>
<dbReference type="HOGENOM" id="CLU_2276809_0_0_1"/>
<proteinExistence type="predicted"/>
<evidence type="ECO:0000313" key="2">
    <source>
        <dbReference type="Proteomes" id="UP000030655"/>
    </source>
</evidence>
<name>A0A059EWR4_9MICR</name>
<dbReference type="Proteomes" id="UP000030655">
    <property type="component" value="Unassembled WGS sequence"/>
</dbReference>
<evidence type="ECO:0000313" key="1">
    <source>
        <dbReference type="EMBL" id="KCZ79146.1"/>
    </source>
</evidence>
<accession>A0A059EWR4</accession>
<protein>
    <submittedName>
        <fullName evidence="1">Uncharacterized protein</fullName>
    </submittedName>
</protein>
<dbReference type="OrthoDB" id="10447309at2759"/>
<organism evidence="1 2">
    <name type="scientific">Anncaliia algerae PRA339</name>
    <dbReference type="NCBI Taxonomy" id="1288291"/>
    <lineage>
        <taxon>Eukaryota</taxon>
        <taxon>Fungi</taxon>
        <taxon>Fungi incertae sedis</taxon>
        <taxon>Microsporidia</taxon>
        <taxon>Tubulinosematoidea</taxon>
        <taxon>Tubulinosematidae</taxon>
        <taxon>Anncaliia</taxon>
    </lineage>
</organism>
<dbReference type="VEuPathDB" id="MicrosporidiaDB:H312_03469"/>
<dbReference type="AlphaFoldDB" id="A0A059EWR4"/>
<keyword evidence="2" id="KW-1185">Reference proteome</keyword>
<sequence length="102" mass="12292">MNIFEIGILTKTHEEAFRFAKHLELINTCRKTCPRCVFLMNLEKRKMTHGINFRWACRKNYCKHKCVYLQTEYSIHLQICDVLRIIYYLSTWLSLTDTINLT</sequence>
<gene>
    <name evidence="1" type="ORF">H312_03469</name>
</gene>